<dbReference type="OrthoDB" id="410651at2759"/>
<feature type="domain" description="Rho-GAP" evidence="3">
    <location>
        <begin position="219"/>
        <end position="431"/>
    </location>
</feature>
<dbReference type="PROSITE" id="PS50191">
    <property type="entry name" value="CRAL_TRIO"/>
    <property type="match status" value="1"/>
</dbReference>
<organism evidence="4 5">
    <name type="scientific">Elsinoe ampelina</name>
    <dbReference type="NCBI Taxonomy" id="302913"/>
    <lineage>
        <taxon>Eukaryota</taxon>
        <taxon>Fungi</taxon>
        <taxon>Dikarya</taxon>
        <taxon>Ascomycota</taxon>
        <taxon>Pezizomycotina</taxon>
        <taxon>Dothideomycetes</taxon>
        <taxon>Dothideomycetidae</taxon>
        <taxon>Myriangiales</taxon>
        <taxon>Elsinoaceae</taxon>
        <taxon>Elsinoe</taxon>
    </lineage>
</organism>
<dbReference type="PANTHER" id="PTHR45808:SF2">
    <property type="entry name" value="RHO GTPASE-ACTIVATING PROTEIN 68F"/>
    <property type="match status" value="1"/>
</dbReference>
<feature type="compositionally biased region" description="Basic and acidic residues" evidence="1">
    <location>
        <begin position="726"/>
        <end position="744"/>
    </location>
</feature>
<sequence length="766" mass="84351">MKSAFVQRAARMRSSSNAANLQTIPPSRSSQDYSEEYAGHAASILYQSPLPSQHGLPVYILNAAAFPDSMEVDYDALLPYVLDRLPGEDDLIAGAEYEVVFFAGGQPESATGEKKSGPGIGWYIQVYQVLSRALRKRLQKIYIVHERSWVRVLTEVFGTIVSPKFKKKVVHVSSLSALALYIPLENLLIPPAVYLHDRKVVADIYVPYATGRRAFGASEPLPKDGEGNRRLPRALREATTFILAEPNLKTEGIFRIPPHSTLLGILREAYDRGQHFIVWKELHVSQVDPGMSSKTLSEVHESDAYGVHLAAGLIKTWYRELKSPVVPEKCYESLRQSYGSPDQEITQEALVELISPFSKGSILPHTSRLIITWHLLPLLAIVASHEPDNKMTPENLAVCFSPALICGSDQLQDAKMTSVIRRILTEAVSEWPHGLEEKCRTTRSEFYNALKPSEKPEDYDDPLPDVARDNSTTLDQRMQHITLRDSEVPEIAPVLPPRSSSLPRSRDGQPPPAPIPRRKPAPTVAALPRYSTLMSDPSAPPSYARGNEQPSDTKQRMQDEQNGFLPEKSARSHSIQAETSAQSTRPLSNNSIKHAATVTAGAGTARQDPVSPLFSPSLAEIQGAQTMLRSVSGESAKSDRSDDGVFIKPTWAASSRQASVSSNKSVQRKPTPPIDLSRIGDRVDSGTHAQAHIPKPRTPSPGLLQRMQSWEKEANANNSAGQRGQVGERKQSVDDLTKLYEERASTVAGLSSLQRTKSNSSQRSQG</sequence>
<dbReference type="Pfam" id="PF00620">
    <property type="entry name" value="RhoGAP"/>
    <property type="match status" value="1"/>
</dbReference>
<evidence type="ECO:0000313" key="4">
    <source>
        <dbReference type="EMBL" id="KAF2223332.1"/>
    </source>
</evidence>
<dbReference type="PROSITE" id="PS50238">
    <property type="entry name" value="RHOGAP"/>
    <property type="match status" value="1"/>
</dbReference>
<dbReference type="InterPro" id="IPR000198">
    <property type="entry name" value="RhoGAP_dom"/>
</dbReference>
<dbReference type="InterPro" id="IPR001251">
    <property type="entry name" value="CRAL-TRIO_dom"/>
</dbReference>
<evidence type="ECO:0000256" key="1">
    <source>
        <dbReference type="SAM" id="MobiDB-lite"/>
    </source>
</evidence>
<dbReference type="GO" id="GO:0005096">
    <property type="term" value="F:GTPase activator activity"/>
    <property type="evidence" value="ECO:0007669"/>
    <property type="project" value="TreeGrafter"/>
</dbReference>
<dbReference type="SUPFAM" id="SSF48350">
    <property type="entry name" value="GTPase activation domain, GAP"/>
    <property type="match status" value="1"/>
</dbReference>
<dbReference type="Pfam" id="PF13716">
    <property type="entry name" value="CRAL_TRIO_2"/>
    <property type="match status" value="1"/>
</dbReference>
<feature type="region of interest" description="Disordered" evidence="1">
    <location>
        <begin position="481"/>
        <end position="617"/>
    </location>
</feature>
<name>A0A6A6GC98_9PEZI</name>
<feature type="region of interest" description="Disordered" evidence="1">
    <location>
        <begin position="629"/>
        <end position="766"/>
    </location>
</feature>
<dbReference type="Gene3D" id="3.40.525.10">
    <property type="entry name" value="CRAL-TRIO lipid binding domain"/>
    <property type="match status" value="1"/>
</dbReference>
<dbReference type="PANTHER" id="PTHR45808">
    <property type="entry name" value="RHO GTPASE-ACTIVATING PROTEIN 68F"/>
    <property type="match status" value="1"/>
</dbReference>
<evidence type="ECO:0000313" key="5">
    <source>
        <dbReference type="Proteomes" id="UP000799538"/>
    </source>
</evidence>
<feature type="compositionally biased region" description="Basic and acidic residues" evidence="1">
    <location>
        <begin position="636"/>
        <end position="645"/>
    </location>
</feature>
<dbReference type="Proteomes" id="UP000799538">
    <property type="component" value="Unassembled WGS sequence"/>
</dbReference>
<dbReference type="InterPro" id="IPR008936">
    <property type="entry name" value="Rho_GTPase_activation_prot"/>
</dbReference>
<evidence type="ECO:0000259" key="3">
    <source>
        <dbReference type="PROSITE" id="PS50238"/>
    </source>
</evidence>
<evidence type="ECO:0000259" key="2">
    <source>
        <dbReference type="PROSITE" id="PS50191"/>
    </source>
</evidence>
<feature type="compositionally biased region" description="Polar residues" evidence="1">
    <location>
        <begin position="572"/>
        <end position="592"/>
    </location>
</feature>
<gene>
    <name evidence="4" type="ORF">BDZ85DRAFT_107611</name>
</gene>
<dbReference type="SMART" id="SM00324">
    <property type="entry name" value="RhoGAP"/>
    <property type="match status" value="1"/>
</dbReference>
<feature type="compositionally biased region" description="Polar residues" evidence="1">
    <location>
        <begin position="748"/>
        <end position="766"/>
    </location>
</feature>
<dbReference type="Gene3D" id="1.10.555.10">
    <property type="entry name" value="Rho GTPase activation protein"/>
    <property type="match status" value="1"/>
</dbReference>
<dbReference type="EMBL" id="ML992506">
    <property type="protein sequence ID" value="KAF2223332.1"/>
    <property type="molecule type" value="Genomic_DNA"/>
</dbReference>
<feature type="compositionally biased region" description="Low complexity" evidence="1">
    <location>
        <begin position="595"/>
        <end position="605"/>
    </location>
</feature>
<dbReference type="CDD" id="cd00170">
    <property type="entry name" value="SEC14"/>
    <property type="match status" value="1"/>
</dbReference>
<feature type="compositionally biased region" description="Polar residues" evidence="1">
    <location>
        <begin position="652"/>
        <end position="665"/>
    </location>
</feature>
<protein>
    <submittedName>
        <fullName evidence="4">Divergent CRAL/TRIO domain-containing protein</fullName>
    </submittedName>
</protein>
<dbReference type="GO" id="GO:0005737">
    <property type="term" value="C:cytoplasm"/>
    <property type="evidence" value="ECO:0007669"/>
    <property type="project" value="TreeGrafter"/>
</dbReference>
<dbReference type="InterPro" id="IPR036865">
    <property type="entry name" value="CRAL-TRIO_dom_sf"/>
</dbReference>
<dbReference type="SUPFAM" id="SSF52087">
    <property type="entry name" value="CRAL/TRIO domain"/>
    <property type="match status" value="1"/>
</dbReference>
<dbReference type="AlphaFoldDB" id="A0A6A6GC98"/>
<proteinExistence type="predicted"/>
<accession>A0A6A6GC98</accession>
<dbReference type="CDD" id="cd00159">
    <property type="entry name" value="RhoGAP"/>
    <property type="match status" value="1"/>
</dbReference>
<keyword evidence="5" id="KW-1185">Reference proteome</keyword>
<reference evidence="5" key="1">
    <citation type="journal article" date="2020" name="Stud. Mycol.">
        <title>101 Dothideomycetes genomes: A test case for predicting lifestyles and emergence of pathogens.</title>
        <authorList>
            <person name="Haridas S."/>
            <person name="Albert R."/>
            <person name="Binder M."/>
            <person name="Bloem J."/>
            <person name="LaButti K."/>
            <person name="Salamov A."/>
            <person name="Andreopoulos B."/>
            <person name="Baker S."/>
            <person name="Barry K."/>
            <person name="Bills G."/>
            <person name="Bluhm B."/>
            <person name="Cannon C."/>
            <person name="Castanera R."/>
            <person name="Culley D."/>
            <person name="Daum C."/>
            <person name="Ezra D."/>
            <person name="Gonzalez J."/>
            <person name="Henrissat B."/>
            <person name="Kuo A."/>
            <person name="Liang C."/>
            <person name="Lipzen A."/>
            <person name="Lutzoni F."/>
            <person name="Magnuson J."/>
            <person name="Mondo S."/>
            <person name="Nolan M."/>
            <person name="Ohm R."/>
            <person name="Pangilinan J."/>
            <person name="Park H.-J."/>
            <person name="Ramirez L."/>
            <person name="Alfaro M."/>
            <person name="Sun H."/>
            <person name="Tritt A."/>
            <person name="Yoshinaga Y."/>
            <person name="Zwiers L.-H."/>
            <person name="Turgeon B."/>
            <person name="Goodwin S."/>
            <person name="Spatafora J."/>
            <person name="Crous P."/>
            <person name="Grigoriev I."/>
        </authorList>
    </citation>
    <scope>NUCLEOTIDE SEQUENCE [LARGE SCALE GENOMIC DNA]</scope>
    <source>
        <strain evidence="5">CECT 20119</strain>
    </source>
</reference>
<feature type="domain" description="CRAL-TRIO" evidence="2">
    <location>
        <begin position="33"/>
        <end position="193"/>
    </location>
</feature>
<dbReference type="GO" id="GO:0007264">
    <property type="term" value="P:small GTPase-mediated signal transduction"/>
    <property type="evidence" value="ECO:0007669"/>
    <property type="project" value="TreeGrafter"/>
</dbReference>